<dbReference type="EMBL" id="CP027226">
    <property type="protein sequence ID" value="AVM41797.1"/>
    <property type="molecule type" value="Genomic_DNA"/>
</dbReference>
<keyword evidence="7" id="KW-0645">Protease</keyword>
<dbReference type="EC" id="3.4.21.89" evidence="4 7"/>
<evidence type="ECO:0000256" key="3">
    <source>
        <dbReference type="ARBA" id="ARBA00009370"/>
    </source>
</evidence>
<dbReference type="GO" id="GO:0005886">
    <property type="term" value="C:plasma membrane"/>
    <property type="evidence" value="ECO:0007669"/>
    <property type="project" value="UniProtKB-SubCell"/>
</dbReference>
<evidence type="ECO:0000256" key="7">
    <source>
        <dbReference type="RuleBase" id="RU362042"/>
    </source>
</evidence>
<dbReference type="Pfam" id="PF10502">
    <property type="entry name" value="Peptidase_S26"/>
    <property type="match status" value="1"/>
</dbReference>
<evidence type="ECO:0000256" key="4">
    <source>
        <dbReference type="ARBA" id="ARBA00013208"/>
    </source>
</evidence>
<dbReference type="InterPro" id="IPR036286">
    <property type="entry name" value="LexA/Signal_pep-like_sf"/>
</dbReference>
<accession>A0A2S0KL96</accession>
<feature type="active site" evidence="6">
    <location>
        <position position="227"/>
    </location>
</feature>
<comment type="subcellular location">
    <subcellularLocation>
        <location evidence="2">Cell membrane</location>
        <topology evidence="2">Single-pass type II membrane protein</topology>
    </subcellularLocation>
    <subcellularLocation>
        <location evidence="7">Membrane</location>
        <topology evidence="7">Single-pass type II membrane protein</topology>
    </subcellularLocation>
</comment>
<dbReference type="AlphaFoldDB" id="A0A2S0KL96"/>
<keyword evidence="7" id="KW-1133">Transmembrane helix</keyword>
<feature type="compositionally biased region" description="Basic and acidic residues" evidence="8">
    <location>
        <begin position="1"/>
        <end position="22"/>
    </location>
</feature>
<dbReference type="PANTHER" id="PTHR43390">
    <property type="entry name" value="SIGNAL PEPTIDASE I"/>
    <property type="match status" value="1"/>
</dbReference>
<feature type="region of interest" description="Disordered" evidence="8">
    <location>
        <begin position="1"/>
        <end position="68"/>
    </location>
</feature>
<keyword evidence="11" id="KW-1185">Reference proteome</keyword>
<protein>
    <recommendedName>
        <fullName evidence="4 7">Signal peptidase I</fullName>
        <ecNumber evidence="4 7">3.4.21.89</ecNumber>
    </recommendedName>
</protein>
<dbReference type="PROSITE" id="PS00760">
    <property type="entry name" value="SPASE_I_2"/>
    <property type="match status" value="1"/>
</dbReference>
<dbReference type="InterPro" id="IPR019758">
    <property type="entry name" value="Pept_S26A_signal_pept_1_CS"/>
</dbReference>
<evidence type="ECO:0000256" key="5">
    <source>
        <dbReference type="ARBA" id="ARBA00022801"/>
    </source>
</evidence>
<sequence length="321" mass="35999">MDKKYKPQSEYDRDLSAEKTADDVLSGNEAGLLPDSDNEQNIRPIRPDVNEVEGPRFSDDTDLGSGVRQAKIQMTPRKEYIPSSEGLEEFNLQIEGDTDDLEDSDDNNTNDADFSPKNNNEGSNNKKVLNASDDIFKKRDKRVVVLEILDWIKYILIAIILGLLISKFVIQRSEVVGRSMEDTLHDEDQLVVDKLTLLFSSPERGDIVTVNGAKAHNDNKEVGMLVKRVVALPGDTLDFKDGKVIINGQEIEEDYLSAGTYTMAPFGWQGEIRIPEGHYYVLGDNRGNSADSRVFGPVPENAIEGKVWIRIYPFDKFGKLD</sequence>
<feature type="compositionally biased region" description="Acidic residues" evidence="8">
    <location>
        <begin position="97"/>
        <end position="108"/>
    </location>
</feature>
<organism evidence="10 11">
    <name type="scientific">Fastidiosipila sanguinis</name>
    <dbReference type="NCBI Taxonomy" id="236753"/>
    <lineage>
        <taxon>Bacteria</taxon>
        <taxon>Bacillati</taxon>
        <taxon>Bacillota</taxon>
        <taxon>Clostridia</taxon>
        <taxon>Eubacteriales</taxon>
        <taxon>Oscillospiraceae</taxon>
        <taxon>Fastidiosipila</taxon>
    </lineage>
</organism>
<evidence type="ECO:0000256" key="1">
    <source>
        <dbReference type="ARBA" id="ARBA00000677"/>
    </source>
</evidence>
<evidence type="ECO:0000313" key="10">
    <source>
        <dbReference type="EMBL" id="AVM41797.1"/>
    </source>
</evidence>
<dbReference type="InterPro" id="IPR000223">
    <property type="entry name" value="Pept_S26A_signal_pept_1"/>
</dbReference>
<dbReference type="RefSeq" id="WP_106011785.1">
    <property type="nucleotide sequence ID" value="NZ_CP027226.1"/>
</dbReference>
<dbReference type="CDD" id="cd06530">
    <property type="entry name" value="S26_SPase_I"/>
    <property type="match status" value="1"/>
</dbReference>
<evidence type="ECO:0000256" key="6">
    <source>
        <dbReference type="PIRSR" id="PIRSR600223-1"/>
    </source>
</evidence>
<proteinExistence type="inferred from homology"/>
<dbReference type="InterPro" id="IPR019533">
    <property type="entry name" value="Peptidase_S26"/>
</dbReference>
<dbReference type="GO" id="GO:0009003">
    <property type="term" value="F:signal peptidase activity"/>
    <property type="evidence" value="ECO:0007669"/>
    <property type="project" value="UniProtKB-EC"/>
</dbReference>
<feature type="region of interest" description="Disordered" evidence="8">
    <location>
        <begin position="97"/>
        <end position="127"/>
    </location>
</feature>
<dbReference type="PROSITE" id="PS00761">
    <property type="entry name" value="SPASE_I_3"/>
    <property type="match status" value="1"/>
</dbReference>
<dbReference type="OrthoDB" id="9802919at2"/>
<dbReference type="SUPFAM" id="SSF51306">
    <property type="entry name" value="LexA/Signal peptidase"/>
    <property type="match status" value="1"/>
</dbReference>
<dbReference type="PANTHER" id="PTHR43390:SF1">
    <property type="entry name" value="CHLOROPLAST PROCESSING PEPTIDASE"/>
    <property type="match status" value="1"/>
</dbReference>
<dbReference type="GO" id="GO:0004252">
    <property type="term" value="F:serine-type endopeptidase activity"/>
    <property type="evidence" value="ECO:0007669"/>
    <property type="project" value="InterPro"/>
</dbReference>
<evidence type="ECO:0000313" key="11">
    <source>
        <dbReference type="Proteomes" id="UP000237947"/>
    </source>
</evidence>
<feature type="compositionally biased region" description="Polar residues" evidence="8">
    <location>
        <begin position="116"/>
        <end position="127"/>
    </location>
</feature>
<dbReference type="NCBIfam" id="TIGR02227">
    <property type="entry name" value="sigpep_I_bact"/>
    <property type="match status" value="1"/>
</dbReference>
<dbReference type="KEGG" id="fsa:C5Q98_00485"/>
<comment type="catalytic activity">
    <reaction evidence="1 7">
        <text>Cleavage of hydrophobic, N-terminal signal or leader sequences from secreted and periplasmic proteins.</text>
        <dbReference type="EC" id="3.4.21.89"/>
    </reaction>
</comment>
<keyword evidence="7" id="KW-0472">Membrane</keyword>
<feature type="domain" description="Peptidase S26" evidence="9">
    <location>
        <begin position="149"/>
        <end position="311"/>
    </location>
</feature>
<dbReference type="Proteomes" id="UP000237947">
    <property type="component" value="Chromosome"/>
</dbReference>
<feature type="active site" evidence="6">
    <location>
        <position position="179"/>
    </location>
</feature>
<feature type="transmembrane region" description="Helical" evidence="7">
    <location>
        <begin position="151"/>
        <end position="170"/>
    </location>
</feature>
<keyword evidence="5 7" id="KW-0378">Hydrolase</keyword>
<dbReference type="PRINTS" id="PR00727">
    <property type="entry name" value="LEADERPTASE"/>
</dbReference>
<evidence type="ECO:0000256" key="2">
    <source>
        <dbReference type="ARBA" id="ARBA00004401"/>
    </source>
</evidence>
<comment type="similarity">
    <text evidence="3 7">Belongs to the peptidase S26 family.</text>
</comment>
<dbReference type="Gene3D" id="2.10.109.10">
    <property type="entry name" value="Umud Fragment, subunit A"/>
    <property type="match status" value="1"/>
</dbReference>
<name>A0A2S0KL96_9FIRM</name>
<reference evidence="11" key="1">
    <citation type="submission" date="2018-02" db="EMBL/GenBank/DDBJ databases">
        <authorList>
            <person name="Holder M.E."/>
            <person name="Ajami N.J."/>
            <person name="Petrosino J.F."/>
        </authorList>
    </citation>
    <scope>NUCLEOTIDE SEQUENCE [LARGE SCALE GENOMIC DNA]</scope>
    <source>
        <strain evidence="11">CCUG 47711</strain>
    </source>
</reference>
<evidence type="ECO:0000256" key="8">
    <source>
        <dbReference type="SAM" id="MobiDB-lite"/>
    </source>
</evidence>
<dbReference type="InterPro" id="IPR019757">
    <property type="entry name" value="Pept_S26A_signal_pept_1_Lys-AS"/>
</dbReference>
<feature type="compositionally biased region" description="Basic and acidic residues" evidence="8">
    <location>
        <begin position="45"/>
        <end position="59"/>
    </location>
</feature>
<evidence type="ECO:0000259" key="9">
    <source>
        <dbReference type="Pfam" id="PF10502"/>
    </source>
</evidence>
<keyword evidence="7" id="KW-0812">Transmembrane</keyword>
<gene>
    <name evidence="10" type="primary">lepB</name>
    <name evidence="10" type="ORF">C5Q98_00485</name>
</gene>
<dbReference type="GO" id="GO:0006465">
    <property type="term" value="P:signal peptide processing"/>
    <property type="evidence" value="ECO:0007669"/>
    <property type="project" value="InterPro"/>
</dbReference>